<evidence type="ECO:0000313" key="9">
    <source>
        <dbReference type="Proteomes" id="UP000198793"/>
    </source>
</evidence>
<dbReference type="SUPFAM" id="SSF103481">
    <property type="entry name" value="Multidrug resistance efflux transporter EmrE"/>
    <property type="match status" value="2"/>
</dbReference>
<gene>
    <name evidence="8" type="ORF">SAMN05192530_10260</name>
</gene>
<feature type="transmembrane region" description="Helical" evidence="6">
    <location>
        <begin position="207"/>
        <end position="227"/>
    </location>
</feature>
<evidence type="ECO:0000313" key="8">
    <source>
        <dbReference type="EMBL" id="SDN82317.1"/>
    </source>
</evidence>
<evidence type="ECO:0000256" key="1">
    <source>
        <dbReference type="ARBA" id="ARBA00004141"/>
    </source>
</evidence>
<evidence type="ECO:0000256" key="4">
    <source>
        <dbReference type="ARBA" id="ARBA00022989"/>
    </source>
</evidence>
<dbReference type="PANTHER" id="PTHR22911:SF6">
    <property type="entry name" value="SOLUTE CARRIER FAMILY 35 MEMBER G1"/>
    <property type="match status" value="1"/>
</dbReference>
<accession>A0A1H0EIK8</accession>
<dbReference type="InterPro" id="IPR037185">
    <property type="entry name" value="EmrE-like"/>
</dbReference>
<evidence type="ECO:0000256" key="3">
    <source>
        <dbReference type="ARBA" id="ARBA00022692"/>
    </source>
</evidence>
<dbReference type="InterPro" id="IPR000620">
    <property type="entry name" value="EamA_dom"/>
</dbReference>
<feature type="transmembrane region" description="Helical" evidence="6">
    <location>
        <begin position="291"/>
        <end position="308"/>
    </location>
</feature>
<feature type="transmembrane region" description="Helical" evidence="6">
    <location>
        <begin position="99"/>
        <end position="119"/>
    </location>
</feature>
<feature type="transmembrane region" description="Helical" evidence="6">
    <location>
        <begin position="149"/>
        <end position="169"/>
    </location>
</feature>
<reference evidence="8 9" key="1">
    <citation type="submission" date="2016-10" db="EMBL/GenBank/DDBJ databases">
        <authorList>
            <person name="de Groot N.N."/>
        </authorList>
    </citation>
    <scope>NUCLEOTIDE SEQUENCE [LARGE SCALE GENOMIC DNA]</scope>
    <source>
        <strain evidence="9">L7-484,KACC 16230,DSM 25025</strain>
    </source>
</reference>
<organism evidence="8 9">
    <name type="scientific">Aureimonas jatrophae</name>
    <dbReference type="NCBI Taxonomy" id="1166073"/>
    <lineage>
        <taxon>Bacteria</taxon>
        <taxon>Pseudomonadati</taxon>
        <taxon>Pseudomonadota</taxon>
        <taxon>Alphaproteobacteria</taxon>
        <taxon>Hyphomicrobiales</taxon>
        <taxon>Aurantimonadaceae</taxon>
        <taxon>Aureimonas</taxon>
    </lineage>
</organism>
<evidence type="ECO:0000256" key="5">
    <source>
        <dbReference type="ARBA" id="ARBA00023136"/>
    </source>
</evidence>
<feature type="transmembrane region" description="Helical" evidence="6">
    <location>
        <begin position="175"/>
        <end position="195"/>
    </location>
</feature>
<dbReference type="Pfam" id="PF00892">
    <property type="entry name" value="EamA"/>
    <property type="match status" value="1"/>
</dbReference>
<protein>
    <submittedName>
        <fullName evidence="8">EamA-like transporter family protein</fullName>
    </submittedName>
</protein>
<dbReference type="AlphaFoldDB" id="A0A1H0EIK8"/>
<feature type="domain" description="EamA" evidence="7">
    <location>
        <begin position="30"/>
        <end position="163"/>
    </location>
</feature>
<feature type="transmembrane region" description="Helical" evidence="6">
    <location>
        <begin position="261"/>
        <end position="285"/>
    </location>
</feature>
<feature type="transmembrane region" description="Helical" evidence="6">
    <location>
        <begin position="31"/>
        <end position="52"/>
    </location>
</feature>
<name>A0A1H0EIK8_9HYPH</name>
<dbReference type="EMBL" id="FNIT01000002">
    <property type="protein sequence ID" value="SDN82317.1"/>
    <property type="molecule type" value="Genomic_DNA"/>
</dbReference>
<keyword evidence="5 6" id="KW-0472">Membrane</keyword>
<dbReference type="GO" id="GO:0016020">
    <property type="term" value="C:membrane"/>
    <property type="evidence" value="ECO:0007669"/>
    <property type="project" value="UniProtKB-SubCell"/>
</dbReference>
<sequence length="314" mass="33235">MACRRTRAGSPYRTDLRSIALRLPIRSNTKAILWVLTGTALFSILFASGKFAGESASVFQVMFLRYVGGFAALAVVAGLQRKGWASLRSRQPLLHGIRALFGVSGGLSIVYASAAMPIIDATAIGLLYVVFVVPLGVVVLREAVNAHHLWGILLSSLGAATVVASRGAFQAFDTAYLWPALVAVPGALLLAFEGLMIRMLAVREDPLVVLVHVNVFGLFLLLLPAWWTWQPTAALSLAPFLLLGPLVVTAQYCIVRGYALAPLAVVGPVDYAWLVFAALIGLAFFGEMPTAGVVVGSLVIAAGGAALAKADEHR</sequence>
<feature type="transmembrane region" description="Helical" evidence="6">
    <location>
        <begin position="58"/>
        <end position="79"/>
    </location>
</feature>
<feature type="transmembrane region" description="Helical" evidence="6">
    <location>
        <begin position="233"/>
        <end position="254"/>
    </location>
</feature>
<dbReference type="OrthoDB" id="8478051at2"/>
<comment type="similarity">
    <text evidence="2">Belongs to the drug/metabolite transporter (DMT) superfamily. 10 TMS drug/metabolite exporter (DME) (TC 2.A.7.3) family.</text>
</comment>
<dbReference type="STRING" id="1166073.SAMN05192530_10260"/>
<evidence type="ECO:0000256" key="6">
    <source>
        <dbReference type="SAM" id="Phobius"/>
    </source>
</evidence>
<dbReference type="Proteomes" id="UP000198793">
    <property type="component" value="Unassembled WGS sequence"/>
</dbReference>
<keyword evidence="3 6" id="KW-0812">Transmembrane</keyword>
<evidence type="ECO:0000259" key="7">
    <source>
        <dbReference type="Pfam" id="PF00892"/>
    </source>
</evidence>
<keyword evidence="4 6" id="KW-1133">Transmembrane helix</keyword>
<evidence type="ECO:0000256" key="2">
    <source>
        <dbReference type="ARBA" id="ARBA00009853"/>
    </source>
</evidence>
<dbReference type="PANTHER" id="PTHR22911">
    <property type="entry name" value="ACYL-MALONYL CONDENSING ENZYME-RELATED"/>
    <property type="match status" value="1"/>
</dbReference>
<feature type="transmembrane region" description="Helical" evidence="6">
    <location>
        <begin position="125"/>
        <end position="144"/>
    </location>
</feature>
<proteinExistence type="inferred from homology"/>
<keyword evidence="9" id="KW-1185">Reference proteome</keyword>
<comment type="subcellular location">
    <subcellularLocation>
        <location evidence="1">Membrane</location>
        <topology evidence="1">Multi-pass membrane protein</topology>
    </subcellularLocation>
</comment>